<evidence type="ECO:0000256" key="1">
    <source>
        <dbReference type="SAM" id="MobiDB-lite"/>
    </source>
</evidence>
<dbReference type="AlphaFoldDB" id="A0A2H3JKX2"/>
<protein>
    <submittedName>
        <fullName evidence="2">Uncharacterized protein</fullName>
    </submittedName>
</protein>
<evidence type="ECO:0000313" key="2">
    <source>
        <dbReference type="EMBL" id="PCH38388.1"/>
    </source>
</evidence>
<accession>A0A2H3JKX2</accession>
<organism evidence="2 3">
    <name type="scientific">Wolfiporia cocos (strain MD-104)</name>
    <name type="common">Brown rot fungus</name>
    <dbReference type="NCBI Taxonomy" id="742152"/>
    <lineage>
        <taxon>Eukaryota</taxon>
        <taxon>Fungi</taxon>
        <taxon>Dikarya</taxon>
        <taxon>Basidiomycota</taxon>
        <taxon>Agaricomycotina</taxon>
        <taxon>Agaricomycetes</taxon>
        <taxon>Polyporales</taxon>
        <taxon>Phaeolaceae</taxon>
        <taxon>Wolfiporia</taxon>
    </lineage>
</organism>
<proteinExistence type="predicted"/>
<dbReference type="Proteomes" id="UP000218811">
    <property type="component" value="Unassembled WGS sequence"/>
</dbReference>
<feature type="region of interest" description="Disordered" evidence="1">
    <location>
        <begin position="289"/>
        <end position="330"/>
    </location>
</feature>
<name>A0A2H3JKX2_WOLCO</name>
<dbReference type="EMBL" id="KB467942">
    <property type="protein sequence ID" value="PCH38388.1"/>
    <property type="molecule type" value="Genomic_DNA"/>
</dbReference>
<keyword evidence="3" id="KW-1185">Reference proteome</keyword>
<sequence length="404" mass="44820">MRPNPELMTEDCSEQDDLHARPSANDILPVVADGDCQQRAFWAAPPPYSQRFGENKPHQVQHKDMGAFVEHPPARRRCEANESLTGIETAPCERRRASCAVPDGSSIQCRPHTGVREQYVECEHGQRPRANCGRQKHALGTEHGRLPRACVRADETGRRSTRCRARATTLLGKMLSQHMSVIVAEKWDRVAYVLRSASVSRTPTPHASIPDVRWSGRGGDPILHPGGPHEQRGALLAAWPRSGLTMRAPASKISFRFRTRSVHGCSPSLVGDRAGGDHTRTLIINVRVPRPISIRRGQQKSSRETRTSPGPYASLRPPPPHQTKSHKPTARRAAVAGAVLAVLRPRGDPRRENCAARRCTLLAANVRLRRRGSSRSPALRCRRAVTQPGTRLITRDTHTQISRR</sequence>
<evidence type="ECO:0000313" key="3">
    <source>
        <dbReference type="Proteomes" id="UP000218811"/>
    </source>
</evidence>
<reference evidence="2 3" key="1">
    <citation type="journal article" date="2012" name="Science">
        <title>The Paleozoic origin of enzymatic lignin decomposition reconstructed from 31 fungal genomes.</title>
        <authorList>
            <person name="Floudas D."/>
            <person name="Binder M."/>
            <person name="Riley R."/>
            <person name="Barry K."/>
            <person name="Blanchette R.A."/>
            <person name="Henrissat B."/>
            <person name="Martinez A.T."/>
            <person name="Otillar R."/>
            <person name="Spatafora J.W."/>
            <person name="Yadav J.S."/>
            <person name="Aerts A."/>
            <person name="Benoit I."/>
            <person name="Boyd A."/>
            <person name="Carlson A."/>
            <person name="Copeland A."/>
            <person name="Coutinho P.M."/>
            <person name="de Vries R.P."/>
            <person name="Ferreira P."/>
            <person name="Findley K."/>
            <person name="Foster B."/>
            <person name="Gaskell J."/>
            <person name="Glotzer D."/>
            <person name="Gorecki P."/>
            <person name="Heitman J."/>
            <person name="Hesse C."/>
            <person name="Hori C."/>
            <person name="Igarashi K."/>
            <person name="Jurgens J.A."/>
            <person name="Kallen N."/>
            <person name="Kersten P."/>
            <person name="Kohler A."/>
            <person name="Kuees U."/>
            <person name="Kumar T.K.A."/>
            <person name="Kuo A."/>
            <person name="LaButti K."/>
            <person name="Larrondo L.F."/>
            <person name="Lindquist E."/>
            <person name="Ling A."/>
            <person name="Lombard V."/>
            <person name="Lucas S."/>
            <person name="Lundell T."/>
            <person name="Martin R."/>
            <person name="McLaughlin D.J."/>
            <person name="Morgenstern I."/>
            <person name="Morin E."/>
            <person name="Murat C."/>
            <person name="Nagy L.G."/>
            <person name="Nolan M."/>
            <person name="Ohm R.A."/>
            <person name="Patyshakuliyeva A."/>
            <person name="Rokas A."/>
            <person name="Ruiz-Duenas F.J."/>
            <person name="Sabat G."/>
            <person name="Salamov A."/>
            <person name="Samejima M."/>
            <person name="Schmutz J."/>
            <person name="Slot J.C."/>
            <person name="St John F."/>
            <person name="Stenlid J."/>
            <person name="Sun H."/>
            <person name="Sun S."/>
            <person name="Syed K."/>
            <person name="Tsang A."/>
            <person name="Wiebenga A."/>
            <person name="Young D."/>
            <person name="Pisabarro A."/>
            <person name="Eastwood D.C."/>
            <person name="Martin F."/>
            <person name="Cullen D."/>
            <person name="Grigoriev I.V."/>
            <person name="Hibbett D.S."/>
        </authorList>
    </citation>
    <scope>NUCLEOTIDE SEQUENCE [LARGE SCALE GENOMIC DNA]</scope>
    <source>
        <strain evidence="2 3">MD-104</strain>
    </source>
</reference>
<gene>
    <name evidence="2" type="ORF">WOLCODRAFT_149327</name>
</gene>